<comment type="subcellular location">
    <subcellularLocation>
        <location evidence="3">Cytoplasm</location>
    </subcellularLocation>
</comment>
<dbReference type="EMBL" id="JANSKA010000002">
    <property type="protein sequence ID" value="MCR9035987.1"/>
    <property type="molecule type" value="Genomic_DNA"/>
</dbReference>
<feature type="binding site" evidence="3">
    <location>
        <begin position="11"/>
        <end position="16"/>
    </location>
    <ligand>
        <name>ATP</name>
        <dbReference type="ChEBI" id="CHEBI:30616"/>
    </ligand>
</feature>
<dbReference type="PROSITE" id="PS51219">
    <property type="entry name" value="DPCK"/>
    <property type="match status" value="1"/>
</dbReference>
<accession>A0ABT1Z724</accession>
<evidence type="ECO:0000256" key="2">
    <source>
        <dbReference type="ARBA" id="ARBA00022840"/>
    </source>
</evidence>
<keyword evidence="1 3" id="KW-0547">Nucleotide-binding</keyword>
<comment type="caution">
    <text evidence="5">The sequence shown here is derived from an EMBL/GenBank/DDBJ whole genome shotgun (WGS) entry which is preliminary data.</text>
</comment>
<evidence type="ECO:0000256" key="1">
    <source>
        <dbReference type="ARBA" id="ARBA00022741"/>
    </source>
</evidence>
<comment type="catalytic activity">
    <reaction evidence="3">
        <text>3'-dephospho-CoA + ATP = ADP + CoA + H(+)</text>
        <dbReference type="Rhea" id="RHEA:18245"/>
        <dbReference type="ChEBI" id="CHEBI:15378"/>
        <dbReference type="ChEBI" id="CHEBI:30616"/>
        <dbReference type="ChEBI" id="CHEBI:57287"/>
        <dbReference type="ChEBI" id="CHEBI:57328"/>
        <dbReference type="ChEBI" id="CHEBI:456216"/>
        <dbReference type="EC" id="2.7.1.24"/>
    </reaction>
</comment>
<keyword evidence="6" id="KW-1185">Reference proteome</keyword>
<dbReference type="Proteomes" id="UP001204320">
    <property type="component" value="Unassembled WGS sequence"/>
</dbReference>
<name>A0ABT1Z724_9ACTN</name>
<evidence type="ECO:0000256" key="4">
    <source>
        <dbReference type="NCBIfam" id="TIGR00152"/>
    </source>
</evidence>
<sequence length="214" mass="23191">MYKVFLAGGIASGKSTVARILEELGASRIDLDQVSRSVLSPRSACSAAVAKAFGEDLVNPATGEIDRTLLARRAFATPESGAHLESIELPFISDELACTLAREESSGDAPVCVVEVPLLDRVESMLSQVDEVLCVIAPLGLRRVRAQGRGMDVADFNRRVALQPSDEYLRSHADVVFDNVGDEKALAAQVRAWWDSRERDGWVRSPAREGGTPR</sequence>
<dbReference type="PANTHER" id="PTHR10695:SF46">
    <property type="entry name" value="BIFUNCTIONAL COENZYME A SYNTHASE-RELATED"/>
    <property type="match status" value="1"/>
</dbReference>
<keyword evidence="3 5" id="KW-0418">Kinase</keyword>
<dbReference type="CDD" id="cd02022">
    <property type="entry name" value="DPCK"/>
    <property type="match status" value="1"/>
</dbReference>
<dbReference type="RefSeq" id="WP_118343245.1">
    <property type="nucleotide sequence ID" value="NZ_JANSKA010000002.1"/>
</dbReference>
<dbReference type="PANTHER" id="PTHR10695">
    <property type="entry name" value="DEPHOSPHO-COA KINASE-RELATED"/>
    <property type="match status" value="1"/>
</dbReference>
<comment type="function">
    <text evidence="3">Catalyzes the phosphorylation of the 3'-hydroxyl group of dephosphocoenzyme A to form coenzyme A.</text>
</comment>
<keyword evidence="3 5" id="KW-0808">Transferase</keyword>
<evidence type="ECO:0000313" key="5">
    <source>
        <dbReference type="EMBL" id="MCR9035987.1"/>
    </source>
</evidence>
<evidence type="ECO:0000313" key="6">
    <source>
        <dbReference type="Proteomes" id="UP001204320"/>
    </source>
</evidence>
<comment type="similarity">
    <text evidence="3">Belongs to the CoaE family.</text>
</comment>
<keyword evidence="3" id="KW-0963">Cytoplasm</keyword>
<dbReference type="GO" id="GO:0004140">
    <property type="term" value="F:dephospho-CoA kinase activity"/>
    <property type="evidence" value="ECO:0007669"/>
    <property type="project" value="UniProtKB-EC"/>
</dbReference>
<dbReference type="EC" id="2.7.1.24" evidence="3 4"/>
<protein>
    <recommendedName>
        <fullName evidence="3 4">Dephospho-CoA kinase</fullName>
        <ecNumber evidence="3 4">2.7.1.24</ecNumber>
    </recommendedName>
    <alternativeName>
        <fullName evidence="3">Dephosphocoenzyme A kinase</fullName>
    </alternativeName>
</protein>
<reference evidence="5 6" key="1">
    <citation type="submission" date="2022-08" db="EMBL/GenBank/DDBJ databases">
        <title>Tractidigestivibacter montrealensis type strain KD21.</title>
        <authorList>
            <person name="Diop K."/>
            <person name="Richard C."/>
            <person name="Routy B."/>
        </authorList>
    </citation>
    <scope>NUCLEOTIDE SEQUENCE [LARGE SCALE GENOMIC DNA]</scope>
    <source>
        <strain evidence="5 6">KD21</strain>
    </source>
</reference>
<dbReference type="NCBIfam" id="TIGR00152">
    <property type="entry name" value="dephospho-CoA kinase"/>
    <property type="match status" value="1"/>
</dbReference>
<dbReference type="HAMAP" id="MF_00376">
    <property type="entry name" value="Dephospho_CoA_kinase"/>
    <property type="match status" value="1"/>
</dbReference>
<dbReference type="InterPro" id="IPR027417">
    <property type="entry name" value="P-loop_NTPase"/>
</dbReference>
<dbReference type="Pfam" id="PF01121">
    <property type="entry name" value="CoaE"/>
    <property type="match status" value="1"/>
</dbReference>
<keyword evidence="2 3" id="KW-0067">ATP-binding</keyword>
<evidence type="ECO:0000256" key="3">
    <source>
        <dbReference type="HAMAP-Rule" id="MF_00376"/>
    </source>
</evidence>
<comment type="pathway">
    <text evidence="3">Cofactor biosynthesis; coenzyme A biosynthesis; CoA from (R)-pantothenate: step 5/5.</text>
</comment>
<gene>
    <name evidence="3 5" type="primary">coaE</name>
    <name evidence="5" type="ORF">NVS32_03375</name>
</gene>
<dbReference type="Gene3D" id="3.40.50.300">
    <property type="entry name" value="P-loop containing nucleotide triphosphate hydrolases"/>
    <property type="match status" value="1"/>
</dbReference>
<proteinExistence type="inferred from homology"/>
<keyword evidence="3" id="KW-0173">Coenzyme A biosynthesis</keyword>
<organism evidence="5 6">
    <name type="scientific">Tractidigestivibacter montrealensis</name>
    <dbReference type="NCBI Taxonomy" id="2972466"/>
    <lineage>
        <taxon>Bacteria</taxon>
        <taxon>Bacillati</taxon>
        <taxon>Actinomycetota</taxon>
        <taxon>Coriobacteriia</taxon>
        <taxon>Coriobacteriales</taxon>
        <taxon>Atopobiaceae</taxon>
        <taxon>Tractidigestivibacter</taxon>
    </lineage>
</organism>
<dbReference type="SUPFAM" id="SSF52540">
    <property type="entry name" value="P-loop containing nucleoside triphosphate hydrolases"/>
    <property type="match status" value="1"/>
</dbReference>
<dbReference type="InterPro" id="IPR001977">
    <property type="entry name" value="Depp_CoAkinase"/>
</dbReference>